<reference evidence="4" key="1">
    <citation type="journal article" date="2019" name="Int. J. Syst. Evol. Microbiol.">
        <title>The Global Catalogue of Microorganisms (GCM) 10K type strain sequencing project: providing services to taxonomists for standard genome sequencing and annotation.</title>
        <authorList>
            <consortium name="The Broad Institute Genomics Platform"/>
            <consortium name="The Broad Institute Genome Sequencing Center for Infectious Disease"/>
            <person name="Wu L."/>
            <person name="Ma J."/>
        </authorList>
    </citation>
    <scope>NUCLEOTIDE SEQUENCE [LARGE SCALE GENOMIC DNA]</scope>
    <source>
        <strain evidence="4">KCTC 42195</strain>
    </source>
</reference>
<organism evidence="3 4">
    <name type="scientific">Vogesella amnigena</name>
    <dbReference type="NCBI Taxonomy" id="1507449"/>
    <lineage>
        <taxon>Bacteria</taxon>
        <taxon>Pseudomonadati</taxon>
        <taxon>Pseudomonadota</taxon>
        <taxon>Betaproteobacteria</taxon>
        <taxon>Neisseriales</taxon>
        <taxon>Chromobacteriaceae</taxon>
        <taxon>Vogesella</taxon>
    </lineage>
</organism>
<dbReference type="RefSeq" id="WP_390278199.1">
    <property type="nucleotide sequence ID" value="NZ_JBHRYH010000017.1"/>
</dbReference>
<dbReference type="SUPFAM" id="SSF54631">
    <property type="entry name" value="CBS-domain pair"/>
    <property type="match status" value="1"/>
</dbReference>
<dbReference type="SMART" id="SM00267">
    <property type="entry name" value="GGDEF"/>
    <property type="match status" value="1"/>
</dbReference>
<feature type="domain" description="GGDEF" evidence="2">
    <location>
        <begin position="432"/>
        <end position="583"/>
    </location>
</feature>
<evidence type="ECO:0000259" key="1">
    <source>
        <dbReference type="PROSITE" id="PS50883"/>
    </source>
</evidence>
<feature type="domain" description="EAL" evidence="1">
    <location>
        <begin position="11"/>
        <end position="261"/>
    </location>
</feature>
<dbReference type="InterPro" id="IPR050706">
    <property type="entry name" value="Cyclic-di-GMP_PDE-like"/>
</dbReference>
<dbReference type="Gene3D" id="3.30.70.270">
    <property type="match status" value="1"/>
</dbReference>
<dbReference type="Proteomes" id="UP001595636">
    <property type="component" value="Unassembled WGS sequence"/>
</dbReference>
<dbReference type="PROSITE" id="PS50883">
    <property type="entry name" value="EAL"/>
    <property type="match status" value="1"/>
</dbReference>
<evidence type="ECO:0000313" key="3">
    <source>
        <dbReference type="EMBL" id="MFC3626041.1"/>
    </source>
</evidence>
<accession>A0ABV7TTH2</accession>
<evidence type="ECO:0000259" key="2">
    <source>
        <dbReference type="PROSITE" id="PS50887"/>
    </source>
</evidence>
<keyword evidence="4" id="KW-1185">Reference proteome</keyword>
<dbReference type="InterPro" id="IPR001633">
    <property type="entry name" value="EAL_dom"/>
</dbReference>
<dbReference type="SUPFAM" id="SSF141868">
    <property type="entry name" value="EAL domain-like"/>
    <property type="match status" value="1"/>
</dbReference>
<dbReference type="NCBIfam" id="TIGR00254">
    <property type="entry name" value="GGDEF"/>
    <property type="match status" value="1"/>
</dbReference>
<proteinExistence type="predicted"/>
<name>A0ABV7TTH2_9NEIS</name>
<dbReference type="PANTHER" id="PTHR33121">
    <property type="entry name" value="CYCLIC DI-GMP PHOSPHODIESTERASE PDEF"/>
    <property type="match status" value="1"/>
</dbReference>
<gene>
    <name evidence="3" type="ORF">ACFOKJ_07820</name>
</gene>
<dbReference type="SMART" id="SM00052">
    <property type="entry name" value="EAL"/>
    <property type="match status" value="1"/>
</dbReference>
<protein>
    <submittedName>
        <fullName evidence="3">GGDEF domain-containing protein</fullName>
    </submittedName>
</protein>
<dbReference type="PROSITE" id="PS50887">
    <property type="entry name" value="GGDEF"/>
    <property type="match status" value="1"/>
</dbReference>
<dbReference type="PANTHER" id="PTHR33121:SF76">
    <property type="entry name" value="SIGNALING PROTEIN"/>
    <property type="match status" value="1"/>
</dbReference>
<dbReference type="CDD" id="cd04598">
    <property type="entry name" value="CBS_pair_GGDEF_EAL"/>
    <property type="match status" value="1"/>
</dbReference>
<sequence>MATPVAAADLPASLPALLARILQDRLIQVVFQPIVYLGGGGLVGYEALVRGPSNTLLHSPVALFEHAARLGLQGQLDRACVEMVLAEFARQQLPGTLFVNVIPDTLLDGHLPAQELARLLAAQALPPERVVLELTEMQPRAGYPALCQVAADLRRIGVRLALDDLGEGFSNLRLWSELRPDLVKLDKYFVQQIHQDALKLQFVRSLLDMARAAGAVLVAEGIELAEELAVLCELGVVMGQGYLVARPAAQPQLAASYLLPDLVPARAGGGRTVRELLCEVPFLSEHASCDEAYRLFAGSPTLFALPVLSGMRPVGLLSRLHVLESFAKPFSRELLAKKPCLALADRSPLVVTADTDLQTLSVLVAAAERRHLVDGFIIVGDTGYLGMGTGQDLVRAISEMQLLAARYANPLTGLPGNVPINDQVTRLLQQQRPFVVAYVDLDHFKPFNDHYGYGAGDDMIRLLGELLQAAVAPGADFVGHIGGDDFVLLLQSCNWQQRLRLVLQRFDRQVLQLFCPADRHAGGFHVADRHGQPRFFPLTSVSVGVLMVRAGDYDSHYQVAAAATLAKKAAKKQQGSVLYIADAIAGTDLVRGAAGV</sequence>
<comment type="caution">
    <text evidence="3">The sequence shown here is derived from an EMBL/GenBank/DDBJ whole genome shotgun (WGS) entry which is preliminary data.</text>
</comment>
<dbReference type="InterPro" id="IPR043128">
    <property type="entry name" value="Rev_trsase/Diguanyl_cyclase"/>
</dbReference>
<dbReference type="CDD" id="cd01948">
    <property type="entry name" value="EAL"/>
    <property type="match status" value="1"/>
</dbReference>
<dbReference type="InterPro" id="IPR029787">
    <property type="entry name" value="Nucleotide_cyclase"/>
</dbReference>
<dbReference type="InterPro" id="IPR000160">
    <property type="entry name" value="GGDEF_dom"/>
</dbReference>
<dbReference type="InterPro" id="IPR046342">
    <property type="entry name" value="CBS_dom_sf"/>
</dbReference>
<dbReference type="Pfam" id="PF00990">
    <property type="entry name" value="GGDEF"/>
    <property type="match status" value="1"/>
</dbReference>
<dbReference type="Pfam" id="PF00563">
    <property type="entry name" value="EAL"/>
    <property type="match status" value="1"/>
</dbReference>
<dbReference type="EMBL" id="JBHRYH010000017">
    <property type="protein sequence ID" value="MFC3626041.1"/>
    <property type="molecule type" value="Genomic_DNA"/>
</dbReference>
<dbReference type="CDD" id="cd01949">
    <property type="entry name" value="GGDEF"/>
    <property type="match status" value="1"/>
</dbReference>
<dbReference type="SUPFAM" id="SSF55073">
    <property type="entry name" value="Nucleotide cyclase"/>
    <property type="match status" value="1"/>
</dbReference>
<dbReference type="Gene3D" id="3.20.20.450">
    <property type="entry name" value="EAL domain"/>
    <property type="match status" value="1"/>
</dbReference>
<dbReference type="InterPro" id="IPR035919">
    <property type="entry name" value="EAL_sf"/>
</dbReference>
<evidence type="ECO:0000313" key="4">
    <source>
        <dbReference type="Proteomes" id="UP001595636"/>
    </source>
</evidence>